<evidence type="ECO:0000313" key="2">
    <source>
        <dbReference type="EMBL" id="CAB4689645.1"/>
    </source>
</evidence>
<feature type="transmembrane region" description="Helical" evidence="1">
    <location>
        <begin position="70"/>
        <end position="88"/>
    </location>
</feature>
<sequence length="96" mass="10672">MKVSPVPNQVLATQPSAIFWLSAFMLIMSSVITGETKEMYASPEAVAALAETEMPVTPTKLSTRAPKKPTAFFQLRFMIFLFLLDFIFCQPQGINP</sequence>
<accession>A0A6J6NY89</accession>
<feature type="transmembrane region" description="Helical" evidence="1">
    <location>
        <begin position="12"/>
        <end position="32"/>
    </location>
</feature>
<keyword evidence="1" id="KW-0812">Transmembrane</keyword>
<dbReference type="AlphaFoldDB" id="A0A6J6NY89"/>
<proteinExistence type="predicted"/>
<name>A0A6J6NY89_9ZZZZ</name>
<dbReference type="EMBL" id="CAEZXK010000021">
    <property type="protein sequence ID" value="CAB4689645.1"/>
    <property type="molecule type" value="Genomic_DNA"/>
</dbReference>
<evidence type="ECO:0000256" key="1">
    <source>
        <dbReference type="SAM" id="Phobius"/>
    </source>
</evidence>
<organism evidence="2">
    <name type="scientific">freshwater metagenome</name>
    <dbReference type="NCBI Taxonomy" id="449393"/>
    <lineage>
        <taxon>unclassified sequences</taxon>
        <taxon>metagenomes</taxon>
        <taxon>ecological metagenomes</taxon>
    </lineage>
</organism>
<protein>
    <submittedName>
        <fullName evidence="2">Unannotated protein</fullName>
    </submittedName>
</protein>
<keyword evidence="1" id="KW-1133">Transmembrane helix</keyword>
<keyword evidence="1" id="KW-0472">Membrane</keyword>
<gene>
    <name evidence="2" type="ORF">UFOPK2370_00866</name>
</gene>
<reference evidence="2" key="1">
    <citation type="submission" date="2020-05" db="EMBL/GenBank/DDBJ databases">
        <authorList>
            <person name="Chiriac C."/>
            <person name="Salcher M."/>
            <person name="Ghai R."/>
            <person name="Kavagutti S V."/>
        </authorList>
    </citation>
    <scope>NUCLEOTIDE SEQUENCE</scope>
</reference>